<gene>
    <name evidence="2" type="ORF">SDC9_133103</name>
</gene>
<feature type="compositionally biased region" description="Low complexity" evidence="1">
    <location>
        <begin position="69"/>
        <end position="100"/>
    </location>
</feature>
<protein>
    <submittedName>
        <fullName evidence="2">Uncharacterized protein</fullName>
    </submittedName>
</protein>
<organism evidence="2">
    <name type="scientific">bioreactor metagenome</name>
    <dbReference type="NCBI Taxonomy" id="1076179"/>
    <lineage>
        <taxon>unclassified sequences</taxon>
        <taxon>metagenomes</taxon>
        <taxon>ecological metagenomes</taxon>
    </lineage>
</organism>
<sequence length="164" mass="18058">MTRSACSRCARSRGGERLPNSWTPRIKRGRSTAGRTAPTTQVRVACSTFPVGSRWARVRPRKALKCRPTRIGTTTTSRSRSPSWARSPAPVARPRSAPGRSRSRSHPRLRRPRGSCSRCRREPGSPPTRSGRVSTRSPAKTASTPARTSPPRTARPSSPPRRAR</sequence>
<accession>A0A645D8Z7</accession>
<dbReference type="AlphaFoldDB" id="A0A645D8Z7"/>
<proteinExistence type="predicted"/>
<feature type="compositionally biased region" description="Low complexity" evidence="1">
    <location>
        <begin position="141"/>
        <end position="156"/>
    </location>
</feature>
<name>A0A645D8Z7_9ZZZZ</name>
<feature type="compositionally biased region" description="Polar residues" evidence="1">
    <location>
        <begin position="131"/>
        <end position="140"/>
    </location>
</feature>
<dbReference type="EMBL" id="VSSQ01034168">
    <property type="protein sequence ID" value="MPM86020.1"/>
    <property type="molecule type" value="Genomic_DNA"/>
</dbReference>
<feature type="compositionally biased region" description="Basic residues" evidence="1">
    <location>
        <begin position="101"/>
        <end position="113"/>
    </location>
</feature>
<feature type="region of interest" description="Disordered" evidence="1">
    <location>
        <begin position="1"/>
        <end position="41"/>
    </location>
</feature>
<comment type="caution">
    <text evidence="2">The sequence shown here is derived from an EMBL/GenBank/DDBJ whole genome shotgun (WGS) entry which is preliminary data.</text>
</comment>
<evidence type="ECO:0000313" key="2">
    <source>
        <dbReference type="EMBL" id="MPM86020.1"/>
    </source>
</evidence>
<evidence type="ECO:0000256" key="1">
    <source>
        <dbReference type="SAM" id="MobiDB-lite"/>
    </source>
</evidence>
<feature type="region of interest" description="Disordered" evidence="1">
    <location>
        <begin position="60"/>
        <end position="164"/>
    </location>
</feature>
<reference evidence="2" key="1">
    <citation type="submission" date="2019-08" db="EMBL/GenBank/DDBJ databases">
        <authorList>
            <person name="Kucharzyk K."/>
            <person name="Murdoch R.W."/>
            <person name="Higgins S."/>
            <person name="Loffler F."/>
        </authorList>
    </citation>
    <scope>NUCLEOTIDE SEQUENCE</scope>
</reference>